<feature type="domain" description="YprB ribonuclease H-like" evidence="1">
    <location>
        <begin position="11"/>
        <end position="160"/>
    </location>
</feature>
<comment type="caution">
    <text evidence="2">The sequence shown here is derived from an EMBL/GenBank/DDBJ whole genome shotgun (WGS) entry which is preliminary data.</text>
</comment>
<dbReference type="Gene3D" id="3.30.420.10">
    <property type="entry name" value="Ribonuclease H-like superfamily/Ribonuclease H"/>
    <property type="match status" value="1"/>
</dbReference>
<evidence type="ECO:0000259" key="1">
    <source>
        <dbReference type="Pfam" id="PF13482"/>
    </source>
</evidence>
<sequence>MIGINQIIESSHIICFAYRWHGEKRTKFASEWGDGYSDMIATLHALFEEADVVCGYNSVGFDDKHTRAAFLTEGLAPPAPFKQLDLYKEIRRQFNFPSRKLDYICQRLGLGHKVAHTGQELWNEVLRPSSEQSGKKARALMAKYCKTDVDLTVDLYDLLYPWLKMPINAGLFVDDNEPACPHCGHAVQRRGWAYTTNGRYRRYYCPDCHVWSKGKTGDKFAELRAA</sequence>
<accession>A0A329MD31</accession>
<dbReference type="AlphaFoldDB" id="A0A329MD31"/>
<evidence type="ECO:0000313" key="3">
    <source>
        <dbReference type="Proteomes" id="UP000250915"/>
    </source>
</evidence>
<gene>
    <name evidence="2" type="ORF">DQP57_00195</name>
</gene>
<name>A0A329MD31_9MYCO</name>
<dbReference type="Proteomes" id="UP000250915">
    <property type="component" value="Unassembled WGS sequence"/>
</dbReference>
<proteinExistence type="predicted"/>
<evidence type="ECO:0000313" key="2">
    <source>
        <dbReference type="EMBL" id="RAV17482.1"/>
    </source>
</evidence>
<reference evidence="2 3" key="1">
    <citation type="submission" date="2018-06" db="EMBL/GenBank/DDBJ databases">
        <title>NTM in soil in Japan.</title>
        <authorList>
            <person name="Ohya K."/>
        </authorList>
    </citation>
    <scope>NUCLEOTIDE SEQUENCE [LARGE SCALE GENOMIC DNA]</scope>
    <source>
        <strain evidence="2 3">GF28</strain>
    </source>
</reference>
<protein>
    <recommendedName>
        <fullName evidence="1">YprB ribonuclease H-like domain-containing protein</fullName>
    </recommendedName>
</protein>
<dbReference type="SUPFAM" id="SSF53098">
    <property type="entry name" value="Ribonuclease H-like"/>
    <property type="match status" value="1"/>
</dbReference>
<dbReference type="InterPro" id="IPR012337">
    <property type="entry name" value="RNaseH-like_sf"/>
</dbReference>
<dbReference type="InterPro" id="IPR036397">
    <property type="entry name" value="RNaseH_sf"/>
</dbReference>
<organism evidence="2 3">
    <name type="scientific">Mycobacterium colombiense</name>
    <dbReference type="NCBI Taxonomy" id="339268"/>
    <lineage>
        <taxon>Bacteria</taxon>
        <taxon>Bacillati</taxon>
        <taxon>Actinomycetota</taxon>
        <taxon>Actinomycetes</taxon>
        <taxon>Mycobacteriales</taxon>
        <taxon>Mycobacteriaceae</taxon>
        <taxon>Mycobacterium</taxon>
        <taxon>Mycobacterium avium complex (MAC)</taxon>
    </lineage>
</organism>
<dbReference type="Pfam" id="PF13482">
    <property type="entry name" value="RNase_H_2"/>
    <property type="match status" value="1"/>
</dbReference>
<dbReference type="EMBL" id="QMEV01000001">
    <property type="protein sequence ID" value="RAV17482.1"/>
    <property type="molecule type" value="Genomic_DNA"/>
</dbReference>
<dbReference type="InterPro" id="IPR038720">
    <property type="entry name" value="YprB_RNase_H-like_dom"/>
</dbReference>
<dbReference type="GO" id="GO:0003676">
    <property type="term" value="F:nucleic acid binding"/>
    <property type="evidence" value="ECO:0007669"/>
    <property type="project" value="InterPro"/>
</dbReference>